<keyword evidence="6" id="KW-0472">Membrane</keyword>
<evidence type="ECO:0000256" key="2">
    <source>
        <dbReference type="ARBA" id="ARBA00012438"/>
    </source>
</evidence>
<name>A0ABV9NA36_9PROT</name>
<dbReference type="EMBL" id="JBHSGQ010000002">
    <property type="protein sequence ID" value="MFC4724720.1"/>
    <property type="molecule type" value="Genomic_DNA"/>
</dbReference>
<dbReference type="PANTHER" id="PTHR45339:SF5">
    <property type="entry name" value="HISTIDINE KINASE"/>
    <property type="match status" value="1"/>
</dbReference>
<keyword evidence="5" id="KW-0175">Coiled coil</keyword>
<evidence type="ECO:0000259" key="7">
    <source>
        <dbReference type="PROSITE" id="PS50109"/>
    </source>
</evidence>
<keyword evidence="10" id="KW-1185">Reference proteome</keyword>
<dbReference type="Gene3D" id="1.10.287.130">
    <property type="match status" value="1"/>
</dbReference>
<dbReference type="InterPro" id="IPR004358">
    <property type="entry name" value="Sig_transdc_His_kin-like_C"/>
</dbReference>
<organism evidence="9 10">
    <name type="scientific">Glycocaulis abyssi</name>
    <dbReference type="NCBI Taxonomy" id="1433403"/>
    <lineage>
        <taxon>Bacteria</taxon>
        <taxon>Pseudomonadati</taxon>
        <taxon>Pseudomonadota</taxon>
        <taxon>Alphaproteobacteria</taxon>
        <taxon>Maricaulales</taxon>
        <taxon>Maricaulaceae</taxon>
        <taxon>Glycocaulis</taxon>
    </lineage>
</organism>
<dbReference type="InterPro" id="IPR036890">
    <property type="entry name" value="HATPase_C_sf"/>
</dbReference>
<evidence type="ECO:0000256" key="1">
    <source>
        <dbReference type="ARBA" id="ARBA00000085"/>
    </source>
</evidence>
<dbReference type="PROSITE" id="PS50110">
    <property type="entry name" value="RESPONSE_REGULATORY"/>
    <property type="match status" value="1"/>
</dbReference>
<keyword evidence="9" id="KW-0067">ATP-binding</keyword>
<dbReference type="InterPro" id="IPR011006">
    <property type="entry name" value="CheY-like_superfamily"/>
</dbReference>
<protein>
    <recommendedName>
        <fullName evidence="2">histidine kinase</fullName>
        <ecNumber evidence="2">2.7.13.3</ecNumber>
    </recommendedName>
</protein>
<dbReference type="InterPro" id="IPR003661">
    <property type="entry name" value="HisK_dim/P_dom"/>
</dbReference>
<dbReference type="Pfam" id="PF00512">
    <property type="entry name" value="HisKA"/>
    <property type="match status" value="1"/>
</dbReference>
<evidence type="ECO:0000313" key="10">
    <source>
        <dbReference type="Proteomes" id="UP001596024"/>
    </source>
</evidence>
<gene>
    <name evidence="9" type="ORF">ACFPB0_05400</name>
</gene>
<feature type="transmembrane region" description="Helical" evidence="6">
    <location>
        <begin position="57"/>
        <end position="74"/>
    </location>
</feature>
<evidence type="ECO:0000256" key="3">
    <source>
        <dbReference type="ARBA" id="ARBA00022553"/>
    </source>
</evidence>
<evidence type="ECO:0000256" key="5">
    <source>
        <dbReference type="SAM" id="Coils"/>
    </source>
</evidence>
<feature type="transmembrane region" description="Helical" evidence="6">
    <location>
        <begin position="118"/>
        <end position="137"/>
    </location>
</feature>
<dbReference type="Proteomes" id="UP001596024">
    <property type="component" value="Unassembled WGS sequence"/>
</dbReference>
<dbReference type="PROSITE" id="PS50109">
    <property type="entry name" value="HIS_KIN"/>
    <property type="match status" value="1"/>
</dbReference>
<dbReference type="Gene3D" id="3.30.565.10">
    <property type="entry name" value="Histidine kinase-like ATPase, C-terminal domain"/>
    <property type="match status" value="1"/>
</dbReference>
<dbReference type="SUPFAM" id="SSF55874">
    <property type="entry name" value="ATPase domain of HSP90 chaperone/DNA topoisomerase II/histidine kinase"/>
    <property type="match status" value="1"/>
</dbReference>
<feature type="domain" description="Histidine kinase" evidence="7">
    <location>
        <begin position="245"/>
        <end position="465"/>
    </location>
</feature>
<dbReference type="EC" id="2.7.13.3" evidence="2"/>
<keyword evidence="6" id="KW-0812">Transmembrane</keyword>
<evidence type="ECO:0000256" key="4">
    <source>
        <dbReference type="PROSITE-ProRule" id="PRU00169"/>
    </source>
</evidence>
<dbReference type="RefSeq" id="WP_371393881.1">
    <property type="nucleotide sequence ID" value="NZ_CP163421.1"/>
</dbReference>
<accession>A0ABV9NA36</accession>
<feature type="transmembrane region" description="Helical" evidence="6">
    <location>
        <begin position="158"/>
        <end position="182"/>
    </location>
</feature>
<reference evidence="10" key="1">
    <citation type="journal article" date="2019" name="Int. J. Syst. Evol. Microbiol.">
        <title>The Global Catalogue of Microorganisms (GCM) 10K type strain sequencing project: providing services to taxonomists for standard genome sequencing and annotation.</title>
        <authorList>
            <consortium name="The Broad Institute Genomics Platform"/>
            <consortium name="The Broad Institute Genome Sequencing Center for Infectious Disease"/>
            <person name="Wu L."/>
            <person name="Ma J."/>
        </authorList>
    </citation>
    <scope>NUCLEOTIDE SEQUENCE [LARGE SCALE GENOMIC DNA]</scope>
    <source>
        <strain evidence="10">CCUG 62981</strain>
    </source>
</reference>
<keyword evidence="3" id="KW-0597">Phosphoprotein</keyword>
<dbReference type="InterPro" id="IPR005467">
    <property type="entry name" value="His_kinase_dom"/>
</dbReference>
<dbReference type="SMART" id="SM00388">
    <property type="entry name" value="HisKA"/>
    <property type="match status" value="1"/>
</dbReference>
<dbReference type="SUPFAM" id="SSF52172">
    <property type="entry name" value="CheY-like"/>
    <property type="match status" value="1"/>
</dbReference>
<dbReference type="InterPro" id="IPR001789">
    <property type="entry name" value="Sig_transdc_resp-reg_receiver"/>
</dbReference>
<dbReference type="PANTHER" id="PTHR45339">
    <property type="entry name" value="HYBRID SIGNAL TRANSDUCTION HISTIDINE KINASE J"/>
    <property type="match status" value="1"/>
</dbReference>
<feature type="coiled-coil region" evidence="5">
    <location>
        <begin position="194"/>
        <end position="228"/>
    </location>
</feature>
<sequence>MGFAEARAIAREQETAQRVREAARLLITSSAKQAVPMNIIGAAGVGAMLYGSAPLPLLAAWVAAMVVASVLRLLSLNRARKSGTVPTPGQMTSYMICTGFVGMLWGGAGFLLPSDAPIGALLAVAVMISGMSAGAAMTSAAEPRVVLAYNVPCLSLAALWYASFASVTGFVLAGMTLLFFLVTTRLAATYRQSLVETVEANADLEEARQDAEAQREALARLAERHEAAAGAAEGEARHKAAMLANMSHELGAPLNSILAQTQMLQDIALPADARRMVARVAESGDALAALVAEILDVSRIEAGSFELRLDDFPAERLRERLERFGTKRAAPKGLDFRVEMNIDEKLNLRGDQDRLVQMAEIFVANAVRFTQAGEVCVTFSASEPGDDGTSRLRIAVSDTGRGVREAHRAGLFDVFAEEAAKPGSGGSTGLSLHLAKRIAAMMGGEVGYTPGNPGSIFWYEVPVRTANRPGRIGDERLAFANRRLRMLVCEADPARRAVLLGYLKSFNCVVSCATSISEMLEGLGASAYDCIILGMNLGNIEPEDALQDIRMLASTASLTPIVRLAPGLQTPVQRAGGEVLVRAPVTSEPLLQALEEALAEDPSAIAYLRRTA</sequence>
<dbReference type="Gene3D" id="3.40.50.2300">
    <property type="match status" value="1"/>
</dbReference>
<evidence type="ECO:0000259" key="8">
    <source>
        <dbReference type="PROSITE" id="PS50110"/>
    </source>
</evidence>
<dbReference type="InterPro" id="IPR003594">
    <property type="entry name" value="HATPase_dom"/>
</dbReference>
<feature type="transmembrane region" description="Helical" evidence="6">
    <location>
        <begin position="94"/>
        <end position="112"/>
    </location>
</feature>
<comment type="caution">
    <text evidence="9">The sequence shown here is derived from an EMBL/GenBank/DDBJ whole genome shotgun (WGS) entry which is preliminary data.</text>
</comment>
<comment type="catalytic activity">
    <reaction evidence="1">
        <text>ATP + protein L-histidine = ADP + protein N-phospho-L-histidine.</text>
        <dbReference type="EC" id="2.7.13.3"/>
    </reaction>
</comment>
<evidence type="ECO:0000313" key="9">
    <source>
        <dbReference type="EMBL" id="MFC4724720.1"/>
    </source>
</evidence>
<dbReference type="SMART" id="SM00387">
    <property type="entry name" value="HATPase_c"/>
    <property type="match status" value="1"/>
</dbReference>
<dbReference type="InterPro" id="IPR036097">
    <property type="entry name" value="HisK_dim/P_sf"/>
</dbReference>
<dbReference type="GO" id="GO:0005524">
    <property type="term" value="F:ATP binding"/>
    <property type="evidence" value="ECO:0007669"/>
    <property type="project" value="UniProtKB-KW"/>
</dbReference>
<evidence type="ECO:0000256" key="6">
    <source>
        <dbReference type="SAM" id="Phobius"/>
    </source>
</evidence>
<dbReference type="CDD" id="cd00082">
    <property type="entry name" value="HisKA"/>
    <property type="match status" value="1"/>
</dbReference>
<keyword evidence="6" id="KW-1133">Transmembrane helix</keyword>
<feature type="domain" description="Response regulatory" evidence="8">
    <location>
        <begin position="485"/>
        <end position="598"/>
    </location>
</feature>
<dbReference type="PRINTS" id="PR00344">
    <property type="entry name" value="BCTRLSENSOR"/>
</dbReference>
<proteinExistence type="predicted"/>
<dbReference type="Pfam" id="PF02518">
    <property type="entry name" value="HATPase_c"/>
    <property type="match status" value="1"/>
</dbReference>
<dbReference type="SUPFAM" id="SSF47384">
    <property type="entry name" value="Homodimeric domain of signal transducing histidine kinase"/>
    <property type="match status" value="1"/>
</dbReference>
<keyword evidence="9" id="KW-0547">Nucleotide-binding</keyword>
<comment type="caution">
    <text evidence="4">Lacks conserved residue(s) required for the propagation of feature annotation.</text>
</comment>